<proteinExistence type="inferred from homology"/>
<comment type="similarity">
    <text evidence="2">Belongs to the CD225/Dispanin family.</text>
</comment>
<name>A0A6P7XX00_9AMPH</name>
<accession>A0A6P7XX00</accession>
<keyword evidence="7" id="KW-1185">Reference proteome</keyword>
<dbReference type="KEGG" id="muo:115468984"/>
<keyword evidence="3 6" id="KW-0812">Transmembrane</keyword>
<evidence type="ECO:0000313" key="8">
    <source>
        <dbReference type="RefSeq" id="XP_030057058.1"/>
    </source>
</evidence>
<evidence type="ECO:0000256" key="5">
    <source>
        <dbReference type="ARBA" id="ARBA00023136"/>
    </source>
</evidence>
<dbReference type="Pfam" id="PF04505">
    <property type="entry name" value="CD225"/>
    <property type="match status" value="1"/>
</dbReference>
<gene>
    <name evidence="8" type="primary">LOC115468984</name>
</gene>
<dbReference type="RefSeq" id="XP_030057058.1">
    <property type="nucleotide sequence ID" value="XM_030201198.1"/>
</dbReference>
<dbReference type="PANTHER" id="PTHR13999">
    <property type="entry name" value="INTERFERON INDUCIBLE TRANSMEMBRANE PROTEIN"/>
    <property type="match status" value="1"/>
</dbReference>
<comment type="subcellular location">
    <subcellularLocation>
        <location evidence="1">Membrane</location>
    </subcellularLocation>
</comment>
<evidence type="ECO:0000256" key="6">
    <source>
        <dbReference type="SAM" id="Phobius"/>
    </source>
</evidence>
<protein>
    <submittedName>
        <fullName evidence="8">Dispanin subfamily A member 2b-like</fullName>
    </submittedName>
</protein>
<evidence type="ECO:0000256" key="1">
    <source>
        <dbReference type="ARBA" id="ARBA00004370"/>
    </source>
</evidence>
<dbReference type="InterPro" id="IPR007593">
    <property type="entry name" value="CD225/Dispanin_fam"/>
</dbReference>
<dbReference type="InParanoid" id="A0A6P7XX00"/>
<dbReference type="AlphaFoldDB" id="A0A6P7XX00"/>
<evidence type="ECO:0000313" key="7">
    <source>
        <dbReference type="Proteomes" id="UP000515156"/>
    </source>
</evidence>
<evidence type="ECO:0000256" key="3">
    <source>
        <dbReference type="ARBA" id="ARBA00022692"/>
    </source>
</evidence>
<feature type="transmembrane region" description="Helical" evidence="6">
    <location>
        <begin position="99"/>
        <end position="123"/>
    </location>
</feature>
<organism evidence="7 8">
    <name type="scientific">Microcaecilia unicolor</name>
    <dbReference type="NCBI Taxonomy" id="1415580"/>
    <lineage>
        <taxon>Eukaryota</taxon>
        <taxon>Metazoa</taxon>
        <taxon>Chordata</taxon>
        <taxon>Craniata</taxon>
        <taxon>Vertebrata</taxon>
        <taxon>Euteleostomi</taxon>
        <taxon>Amphibia</taxon>
        <taxon>Gymnophiona</taxon>
        <taxon>Siphonopidae</taxon>
        <taxon>Microcaecilia</taxon>
    </lineage>
</organism>
<evidence type="ECO:0000256" key="4">
    <source>
        <dbReference type="ARBA" id="ARBA00022989"/>
    </source>
</evidence>
<sequence length="126" mass="13899">MADYPTKADVPYDRLVQAYEQPKPGEAAPPYVTDINTVQVSVPFTPQPNDHVLWSLFNAMFLNVCCLGFLALVFSVKARDQKVLHDLDVARHYASTAKILNIICSVLGIITTIVLLIIVFISASHA</sequence>
<dbReference type="GeneID" id="115468984"/>
<dbReference type="InterPro" id="IPR051517">
    <property type="entry name" value="IFITM_antiviral_protein"/>
</dbReference>
<feature type="transmembrane region" description="Helical" evidence="6">
    <location>
        <begin position="52"/>
        <end position="78"/>
    </location>
</feature>
<keyword evidence="4 6" id="KW-1133">Transmembrane helix</keyword>
<dbReference type="GO" id="GO:0005886">
    <property type="term" value="C:plasma membrane"/>
    <property type="evidence" value="ECO:0007669"/>
    <property type="project" value="TreeGrafter"/>
</dbReference>
<keyword evidence="5 6" id="KW-0472">Membrane</keyword>
<dbReference type="Proteomes" id="UP000515156">
    <property type="component" value="Chromosome 4"/>
</dbReference>
<reference evidence="8" key="1">
    <citation type="submission" date="2025-08" db="UniProtKB">
        <authorList>
            <consortium name="RefSeq"/>
        </authorList>
    </citation>
    <scope>IDENTIFICATION</scope>
</reference>
<evidence type="ECO:0000256" key="2">
    <source>
        <dbReference type="ARBA" id="ARBA00006843"/>
    </source>
</evidence>
<dbReference type="OrthoDB" id="9906841at2759"/>